<keyword evidence="3" id="KW-1185">Reference proteome</keyword>
<dbReference type="AlphaFoldDB" id="A0A231UT51"/>
<dbReference type="Proteomes" id="UP000215405">
    <property type="component" value="Unassembled WGS sequence"/>
</dbReference>
<organism evidence="2 3">
    <name type="scientific">Notoacmeibacter marinus</name>
    <dbReference type="NCBI Taxonomy" id="1876515"/>
    <lineage>
        <taxon>Bacteria</taxon>
        <taxon>Pseudomonadati</taxon>
        <taxon>Pseudomonadota</taxon>
        <taxon>Alphaproteobacteria</taxon>
        <taxon>Hyphomicrobiales</taxon>
        <taxon>Notoacmeibacteraceae</taxon>
        <taxon>Notoacmeibacter</taxon>
    </lineage>
</organism>
<evidence type="ECO:0000256" key="1">
    <source>
        <dbReference type="SAM" id="SignalP"/>
    </source>
</evidence>
<proteinExistence type="predicted"/>
<evidence type="ECO:0000313" key="3">
    <source>
        <dbReference type="Proteomes" id="UP000215405"/>
    </source>
</evidence>
<comment type="caution">
    <text evidence="2">The sequence shown here is derived from an EMBL/GenBank/DDBJ whole genome shotgun (WGS) entry which is preliminary data.</text>
</comment>
<dbReference type="EMBL" id="NBYO01000003">
    <property type="protein sequence ID" value="OXS99114.1"/>
    <property type="molecule type" value="Genomic_DNA"/>
</dbReference>
<dbReference type="RefSeq" id="WP_094077901.1">
    <property type="nucleotide sequence ID" value="NZ_NBYO01000003.1"/>
</dbReference>
<accession>A0A231UT51</accession>
<feature type="chain" id="PRO_5012330608" evidence="1">
    <location>
        <begin position="22"/>
        <end position="125"/>
    </location>
</feature>
<sequence>MIRLVSGIVFVLLGSASLCHAGDVEIVDARYERTGEGLYTFQITLRHEDEGWDHYADKWQVLNPDGKVFGERVLLHPHVNEQPFTRSQSGIAIPEGTSEVVVRAHDTVHGWSPDEKRVRIAMPDD</sequence>
<gene>
    <name evidence="2" type="ORF">B7H23_12990</name>
</gene>
<keyword evidence="1" id="KW-0732">Signal</keyword>
<reference evidence="3" key="1">
    <citation type="journal article" date="2017" name="Int. J. Syst. Evol. Microbiol.">
        <title>Notoacmeibacter marinus gen. nov., sp. nov., isolated from the gut of a limpet and proposal of Notoacmeibacteraceae fam. nov. in the order Rhizobiales of the class Alphaproteobacteria.</title>
        <authorList>
            <person name="Huang Z."/>
            <person name="Guo F."/>
            <person name="Lai Q."/>
        </authorList>
    </citation>
    <scope>NUCLEOTIDE SEQUENCE [LARGE SCALE GENOMIC DNA]</scope>
    <source>
        <strain evidence="3">XMTR2A4</strain>
    </source>
</reference>
<feature type="signal peptide" evidence="1">
    <location>
        <begin position="1"/>
        <end position="21"/>
    </location>
</feature>
<protein>
    <submittedName>
        <fullName evidence="2">Uncharacterized protein</fullName>
    </submittedName>
</protein>
<name>A0A231UT51_9HYPH</name>
<evidence type="ECO:0000313" key="2">
    <source>
        <dbReference type="EMBL" id="OXS99114.1"/>
    </source>
</evidence>